<gene>
    <name evidence="4" type="primary">LOC106171155</name>
</gene>
<dbReference type="OMA" id="LQREEMW"/>
<reference evidence="4" key="1">
    <citation type="submission" date="2025-08" db="UniProtKB">
        <authorList>
            <consortium name="RefSeq"/>
        </authorList>
    </citation>
    <scope>IDENTIFICATION</scope>
    <source>
        <tissue evidence="4">Gonads</tissue>
    </source>
</reference>
<dbReference type="SMART" id="SM00005">
    <property type="entry name" value="DEATH"/>
    <property type="match status" value="1"/>
</dbReference>
<dbReference type="GeneID" id="106171155"/>
<dbReference type="InterPro" id="IPR021861">
    <property type="entry name" value="THO_THOC1"/>
</dbReference>
<dbReference type="RefSeq" id="XP_013406771.1">
    <property type="nucleotide sequence ID" value="XM_013551317.1"/>
</dbReference>
<dbReference type="CDD" id="cd01670">
    <property type="entry name" value="Death"/>
    <property type="match status" value="1"/>
</dbReference>
<keyword evidence="3" id="KW-1185">Reference proteome</keyword>
<dbReference type="Proteomes" id="UP000085678">
    <property type="component" value="Unplaced"/>
</dbReference>
<dbReference type="Gene3D" id="1.10.533.10">
    <property type="entry name" value="Death Domain, Fas"/>
    <property type="match status" value="1"/>
</dbReference>
<accession>A0A1S3J974</accession>
<evidence type="ECO:0000256" key="1">
    <source>
        <dbReference type="SAM" id="MobiDB-lite"/>
    </source>
</evidence>
<dbReference type="PANTHER" id="PTHR13265">
    <property type="entry name" value="THO COMPLEX SUBUNIT 1"/>
    <property type="match status" value="1"/>
</dbReference>
<dbReference type="GO" id="GO:0000445">
    <property type="term" value="C:THO complex part of transcription export complex"/>
    <property type="evidence" value="ECO:0007669"/>
    <property type="project" value="TreeGrafter"/>
</dbReference>
<dbReference type="GO" id="GO:0006406">
    <property type="term" value="P:mRNA export from nucleus"/>
    <property type="evidence" value="ECO:0007669"/>
    <property type="project" value="TreeGrafter"/>
</dbReference>
<sequence length="660" mass="75972">MAASTASGSDFEKQRQTCLKFIEKHHNSTDLNGLRDEYQTLPGSESERKLALDQAFRDAVHKQVQSGGDINILTSLINLAVEAVRQELGSHSTPFLLLQDTFDGLELEKCSSLFKFVEDGVATWKSDIFYSAGKNYLLRMCNDLLRRLSKSLDTVFCGRIQLFLARLFPLEEKSGVNLTSQFNLDNVTTFSSSAEDFVRKSSETDGEKDDSMEIEEGEMEDTLSSSIPIDYNLYRRFWSLQDNFRNPQQCYEKIAWKQFVVNADEVLKVFTSNKLDDIKSSRKNLEQPKQSDTHEYFAKYLTNEKLLDLQMSDGNFRRYVLVQFLILFQYLNSTVKFKSANQVLSEEQSNWVRESTDKVLQLLRETPPDGEQFAKYFEHLLAREENWNAWKNEGCPSYVREATENTAKQKSLRVRKRSLGEDIKATGGKVVKMGNDELTRLWNIYPSNMEACKSDKRIFLPSLEDFFEEAILQADPEQQIEEQYKLVSQSNFCWRSLRLLARRSPHFFAQTNQQPGALKISKFVESMVMRIAKEMPSTLQEEPKTELEEEEDIREEHQEEELDKAEETGKEEAVEVVTADQVATVAEELSQEWKRLAVELNFPEDDIAYIESDNEDTVSQALKMLTLWMENEAERATPGTLKIALKEVGLIDIANKVFPS</sequence>
<dbReference type="FunCoup" id="A0A1S3J974">
    <property type="interactions" value="2014"/>
</dbReference>
<evidence type="ECO:0000313" key="3">
    <source>
        <dbReference type="Proteomes" id="UP000085678"/>
    </source>
</evidence>
<dbReference type="SUPFAM" id="SSF47986">
    <property type="entry name" value="DEATH domain"/>
    <property type="match status" value="1"/>
</dbReference>
<feature type="compositionally biased region" description="Acidic residues" evidence="1">
    <location>
        <begin position="547"/>
        <end position="564"/>
    </location>
</feature>
<dbReference type="KEGG" id="lak:106171155"/>
<dbReference type="GO" id="GO:0007165">
    <property type="term" value="P:signal transduction"/>
    <property type="evidence" value="ECO:0007669"/>
    <property type="project" value="InterPro"/>
</dbReference>
<dbReference type="OrthoDB" id="10257415at2759"/>
<dbReference type="PROSITE" id="PS50017">
    <property type="entry name" value="DEATH_DOMAIN"/>
    <property type="match status" value="1"/>
</dbReference>
<feature type="region of interest" description="Disordered" evidence="1">
    <location>
        <begin position="536"/>
        <end position="571"/>
    </location>
</feature>
<protein>
    <submittedName>
        <fullName evidence="4">THO complex subunit 1</fullName>
    </submittedName>
</protein>
<feature type="domain" description="Death" evidence="2">
    <location>
        <begin position="578"/>
        <end position="660"/>
    </location>
</feature>
<dbReference type="Pfam" id="PF00531">
    <property type="entry name" value="Death"/>
    <property type="match status" value="1"/>
</dbReference>
<dbReference type="InterPro" id="IPR011029">
    <property type="entry name" value="DEATH-like_dom_sf"/>
</dbReference>
<dbReference type="STRING" id="7574.A0A1S3J974"/>
<dbReference type="InParanoid" id="A0A1S3J974"/>
<evidence type="ECO:0000259" key="2">
    <source>
        <dbReference type="PROSITE" id="PS50017"/>
    </source>
</evidence>
<organism evidence="3 4">
    <name type="scientific">Lingula anatina</name>
    <name type="common">Brachiopod</name>
    <name type="synonym">Lingula unguis</name>
    <dbReference type="NCBI Taxonomy" id="7574"/>
    <lineage>
        <taxon>Eukaryota</taxon>
        <taxon>Metazoa</taxon>
        <taxon>Spiralia</taxon>
        <taxon>Lophotrochozoa</taxon>
        <taxon>Brachiopoda</taxon>
        <taxon>Linguliformea</taxon>
        <taxon>Lingulata</taxon>
        <taxon>Lingulida</taxon>
        <taxon>Linguloidea</taxon>
        <taxon>Lingulidae</taxon>
        <taxon>Lingula</taxon>
    </lineage>
</organism>
<dbReference type="PANTHER" id="PTHR13265:SF0">
    <property type="entry name" value="HPR1"/>
    <property type="match status" value="1"/>
</dbReference>
<dbReference type="Pfam" id="PF11957">
    <property type="entry name" value="efThoc1"/>
    <property type="match status" value="1"/>
</dbReference>
<dbReference type="InterPro" id="IPR000488">
    <property type="entry name" value="Death_dom"/>
</dbReference>
<proteinExistence type="predicted"/>
<evidence type="ECO:0000313" key="4">
    <source>
        <dbReference type="RefSeq" id="XP_013406771.1"/>
    </source>
</evidence>
<name>A0A1S3J974_LINAN</name>
<dbReference type="AlphaFoldDB" id="A0A1S3J974"/>